<proteinExistence type="predicted"/>
<name>A0A2M7M369_9BACT</name>
<evidence type="ECO:0000313" key="2">
    <source>
        <dbReference type="Proteomes" id="UP000229703"/>
    </source>
</evidence>
<dbReference type="InterPro" id="IPR036094">
    <property type="entry name" value="NadA_sf"/>
</dbReference>
<dbReference type="GO" id="GO:0051539">
    <property type="term" value="F:4 iron, 4 sulfur cluster binding"/>
    <property type="evidence" value="ECO:0007669"/>
    <property type="project" value="InterPro"/>
</dbReference>
<accession>A0A2M7M369</accession>
<dbReference type="Proteomes" id="UP000229703">
    <property type="component" value="Unassembled WGS sequence"/>
</dbReference>
<reference evidence="2" key="1">
    <citation type="submission" date="2017-09" db="EMBL/GenBank/DDBJ databases">
        <title>Depth-based differentiation of microbial function through sediment-hosted aquifers and enrichment of novel symbionts in the deep terrestrial subsurface.</title>
        <authorList>
            <person name="Probst A.J."/>
            <person name="Ladd B."/>
            <person name="Jarett J.K."/>
            <person name="Geller-Mcgrath D.E."/>
            <person name="Sieber C.M.K."/>
            <person name="Emerson J.B."/>
            <person name="Anantharaman K."/>
            <person name="Thomas B.C."/>
            <person name="Malmstrom R."/>
            <person name="Stieglmeier M."/>
            <person name="Klingl A."/>
            <person name="Woyke T."/>
            <person name="Ryan C.M."/>
            <person name="Banfield J.F."/>
        </authorList>
    </citation>
    <scope>NUCLEOTIDE SEQUENCE [LARGE SCALE GENOMIC DNA]</scope>
</reference>
<comment type="caution">
    <text evidence="1">The sequence shown here is derived from an EMBL/GenBank/DDBJ whole genome shotgun (WGS) entry which is preliminary data.</text>
</comment>
<feature type="non-terminal residue" evidence="1">
    <location>
        <position position="35"/>
    </location>
</feature>
<sequence length="35" mass="4235">MNKRDDNSELIEKIQKLKRERNAVILVHNYQLPEV</sequence>
<dbReference type="Gene3D" id="3.40.50.10800">
    <property type="entry name" value="NadA-like"/>
    <property type="match status" value="1"/>
</dbReference>
<gene>
    <name evidence="1" type="ORF">COZ37_04290</name>
</gene>
<protein>
    <submittedName>
        <fullName evidence="1">Quinolinate synthase</fullName>
    </submittedName>
</protein>
<dbReference type="AlphaFoldDB" id="A0A2M7M369"/>
<dbReference type="SUPFAM" id="SSF142754">
    <property type="entry name" value="NadA-like"/>
    <property type="match status" value="1"/>
</dbReference>
<dbReference type="GO" id="GO:0009435">
    <property type="term" value="P:NAD+ biosynthetic process"/>
    <property type="evidence" value="ECO:0007669"/>
    <property type="project" value="UniProtKB-UniPathway"/>
</dbReference>
<organism evidence="1 2">
    <name type="scientific">bacterium (Candidatus Ratteibacteria) CG_4_10_14_3_um_filter_41_18</name>
    <dbReference type="NCBI Taxonomy" id="2014287"/>
    <lineage>
        <taxon>Bacteria</taxon>
        <taxon>Candidatus Ratteibacteria</taxon>
    </lineage>
</organism>
<dbReference type="GO" id="GO:0008987">
    <property type="term" value="F:quinolinate synthetase A activity"/>
    <property type="evidence" value="ECO:0007669"/>
    <property type="project" value="InterPro"/>
</dbReference>
<dbReference type="EMBL" id="PFJK01000196">
    <property type="protein sequence ID" value="PIX77134.1"/>
    <property type="molecule type" value="Genomic_DNA"/>
</dbReference>
<dbReference type="UniPathway" id="UPA00253">
    <property type="reaction ID" value="UER00327"/>
</dbReference>
<evidence type="ECO:0000313" key="1">
    <source>
        <dbReference type="EMBL" id="PIX77134.1"/>
    </source>
</evidence>